<dbReference type="SUPFAM" id="SSF52540">
    <property type="entry name" value="P-loop containing nucleoside triphosphate hydrolases"/>
    <property type="match status" value="2"/>
</dbReference>
<comment type="subcellular location">
    <subcellularLocation>
        <location evidence="1">Nucleus</location>
    </subcellularLocation>
</comment>
<dbReference type="EMBL" id="DS269974">
    <property type="protein sequence ID" value="EFO90245.1"/>
    <property type="molecule type" value="Genomic_DNA"/>
</dbReference>
<feature type="coiled-coil region" evidence="8">
    <location>
        <begin position="331"/>
        <end position="358"/>
    </location>
</feature>
<keyword evidence="5" id="KW-0067">ATP-binding</keyword>
<evidence type="ECO:0000256" key="6">
    <source>
        <dbReference type="ARBA" id="ARBA00023125"/>
    </source>
</evidence>
<dbReference type="Proteomes" id="UP000008281">
    <property type="component" value="Unassembled WGS sequence"/>
</dbReference>
<keyword evidence="8" id="KW-0175">Coiled coil</keyword>
<dbReference type="GO" id="GO:0003677">
    <property type="term" value="F:DNA binding"/>
    <property type="evidence" value="ECO:0007669"/>
    <property type="project" value="UniProtKB-KW"/>
</dbReference>
<dbReference type="GO" id="GO:0005524">
    <property type="term" value="F:ATP binding"/>
    <property type="evidence" value="ECO:0007669"/>
    <property type="project" value="UniProtKB-KW"/>
</dbReference>
<dbReference type="OMA" id="RDEISMN"/>
<dbReference type="SMART" id="SM00487">
    <property type="entry name" value="DEXDc"/>
    <property type="match status" value="1"/>
</dbReference>
<comment type="similarity">
    <text evidence="2">Belongs to the SNF2/RAD54 helicase family.</text>
</comment>
<evidence type="ECO:0000256" key="2">
    <source>
        <dbReference type="ARBA" id="ARBA00007025"/>
    </source>
</evidence>
<keyword evidence="12" id="KW-1185">Reference proteome</keyword>
<feature type="region of interest" description="Disordered" evidence="9">
    <location>
        <begin position="387"/>
        <end position="463"/>
    </location>
</feature>
<evidence type="ECO:0000256" key="5">
    <source>
        <dbReference type="ARBA" id="ARBA00022840"/>
    </source>
</evidence>
<keyword evidence="7" id="KW-0539">Nucleus</keyword>
<dbReference type="OrthoDB" id="2020972at2759"/>
<keyword evidence="6" id="KW-0238">DNA-binding</keyword>
<gene>
    <name evidence="11" type="ORF">CRE_07157</name>
</gene>
<dbReference type="PANTHER" id="PTHR45797:SF1">
    <property type="entry name" value="HELICASE ARIP4"/>
    <property type="match status" value="1"/>
</dbReference>
<dbReference type="InterPro" id="IPR044574">
    <property type="entry name" value="ARIP4-like"/>
</dbReference>
<keyword evidence="4" id="KW-0347">Helicase</keyword>
<dbReference type="InParanoid" id="E3NSJ3"/>
<feature type="domain" description="Helicase ATP-binding" evidence="10">
    <location>
        <begin position="11"/>
        <end position="249"/>
    </location>
</feature>
<dbReference type="Gene3D" id="3.40.50.300">
    <property type="entry name" value="P-loop containing nucleotide triphosphate hydrolases"/>
    <property type="match status" value="1"/>
</dbReference>
<evidence type="ECO:0000256" key="7">
    <source>
        <dbReference type="ARBA" id="ARBA00023242"/>
    </source>
</evidence>
<feature type="compositionally biased region" description="Low complexity" evidence="9">
    <location>
        <begin position="393"/>
        <end position="403"/>
    </location>
</feature>
<dbReference type="GO" id="GO:0016887">
    <property type="term" value="F:ATP hydrolysis activity"/>
    <property type="evidence" value="ECO:0007669"/>
    <property type="project" value="InterPro"/>
</dbReference>
<dbReference type="PANTHER" id="PTHR45797">
    <property type="entry name" value="RAD54-LIKE"/>
    <property type="match status" value="1"/>
</dbReference>
<evidence type="ECO:0000313" key="11">
    <source>
        <dbReference type="EMBL" id="EFO90245.1"/>
    </source>
</evidence>
<feature type="compositionally biased region" description="Low complexity" evidence="9">
    <location>
        <begin position="417"/>
        <end position="435"/>
    </location>
</feature>
<evidence type="ECO:0000259" key="10">
    <source>
        <dbReference type="PROSITE" id="PS51192"/>
    </source>
</evidence>
<accession>E3NSJ3</accession>
<dbReference type="Pfam" id="PF00176">
    <property type="entry name" value="SNF2-rel_dom"/>
    <property type="match status" value="2"/>
</dbReference>
<evidence type="ECO:0000256" key="9">
    <source>
        <dbReference type="SAM" id="MobiDB-lite"/>
    </source>
</evidence>
<keyword evidence="3" id="KW-0547">Nucleotide-binding</keyword>
<proteinExistence type="inferred from homology"/>
<keyword evidence="4" id="KW-0378">Hydrolase</keyword>
<dbReference type="AlphaFoldDB" id="E3NSJ3"/>
<reference evidence="11" key="1">
    <citation type="submission" date="2007-07" db="EMBL/GenBank/DDBJ databases">
        <title>PCAP assembly of the Caenorhabditis remanei genome.</title>
        <authorList>
            <consortium name="The Caenorhabditis remanei Sequencing Consortium"/>
            <person name="Wilson R.K."/>
        </authorList>
    </citation>
    <scope>NUCLEOTIDE SEQUENCE [LARGE SCALE GENOMIC DNA]</scope>
    <source>
        <strain evidence="11">PB4641</strain>
    </source>
</reference>
<evidence type="ECO:0000256" key="3">
    <source>
        <dbReference type="ARBA" id="ARBA00022741"/>
    </source>
</evidence>
<dbReference type="GO" id="GO:0005634">
    <property type="term" value="C:nucleus"/>
    <property type="evidence" value="ECO:0007669"/>
    <property type="project" value="UniProtKB-SubCell"/>
</dbReference>
<feature type="compositionally biased region" description="Basic residues" evidence="9">
    <location>
        <begin position="436"/>
        <end position="450"/>
    </location>
</feature>
<evidence type="ECO:0000256" key="4">
    <source>
        <dbReference type="ARBA" id="ARBA00022806"/>
    </source>
</evidence>
<dbReference type="Gene3D" id="3.40.50.10810">
    <property type="entry name" value="Tandem AAA-ATPase domain"/>
    <property type="match status" value="2"/>
</dbReference>
<evidence type="ECO:0000256" key="1">
    <source>
        <dbReference type="ARBA" id="ARBA00004123"/>
    </source>
</evidence>
<dbReference type="STRING" id="31234.E3NSJ3"/>
<name>E3NSJ3_CAERE</name>
<dbReference type="InterPro" id="IPR038718">
    <property type="entry name" value="SNF2-like_sf"/>
</dbReference>
<dbReference type="InterPro" id="IPR014001">
    <property type="entry name" value="Helicase_ATP-bd"/>
</dbReference>
<dbReference type="InterPro" id="IPR000330">
    <property type="entry name" value="SNF2_N"/>
</dbReference>
<protein>
    <recommendedName>
        <fullName evidence="10">Helicase ATP-binding domain-containing protein</fullName>
    </recommendedName>
</protein>
<organism evidence="12">
    <name type="scientific">Caenorhabditis remanei</name>
    <name type="common">Caenorhabditis vulgaris</name>
    <dbReference type="NCBI Taxonomy" id="31234"/>
    <lineage>
        <taxon>Eukaryota</taxon>
        <taxon>Metazoa</taxon>
        <taxon>Ecdysozoa</taxon>
        <taxon>Nematoda</taxon>
        <taxon>Chromadorea</taxon>
        <taxon>Rhabditida</taxon>
        <taxon>Rhabditina</taxon>
        <taxon>Rhabditomorpha</taxon>
        <taxon>Rhabditoidea</taxon>
        <taxon>Rhabditidae</taxon>
        <taxon>Peloderinae</taxon>
        <taxon>Caenorhabditis</taxon>
    </lineage>
</organism>
<evidence type="ECO:0000256" key="8">
    <source>
        <dbReference type="SAM" id="Coils"/>
    </source>
</evidence>
<sequence>MYDNTIESLGEYKKSDGFGCILAYSMGLGKTIQVITFSENFLRATKAKKVLVIVPISTIQNWYAEYDKWIPKFSDTGDRIRNFEVFLLGDAVKSFDQRVNLIEQWDQKGGVLLIGYDMFRLLIKMTVPKKAKKGRPKLNLSGVSAGLSRDQFEDSKDEEIEFETGYTNGGRIRQEAFSFTKQFYNNTNRLFQYFEVPCSNQKLSFVMKDTKSRTSLLAINTKRRIVLTGYPLQNNLMEYFCMIDFVRPKYLGIRKSFIERFEKPIKNGQCVDSSPEDVKIALQRTHRQLYRNFVLWAKNEIAVNNVTVFNPLMAFSACSKIWNHPDILFRVVEQKRKAEDEKKRAEFMKLQVQQHQQHQQQMMQQQQHGMMMMMSQNGMMPGFGAQFHPQHSNGMNGMMMQNGSWPPNNYQTNSPFASVSSNPSTPSTSAGTPTKAGKKQRKTKASKKSAAKSDEEEEVEEKESRMRYDWTFQLFETYQEGVLENGYKIVVALEILDESTCIGEKLLIFSQNLTALDMLEEILRKRQINGKNGPGERWEKNRNHLRLDVCRVVSIDTVYRRRRSFIVLSWITRWKGRFLIDKSQITKELETLLMYDEAQDVKNDTWNTDDWDFGDHVLESITKKMSHLFSQKPFLHETLIMESEQSLSEQEKLEAQLLFERERRMENYDPMSGMNNPNFYNNVPGTSMGIMGPPPVPMFNNSYNNQWNNQMPFQPQPPYPSFSPQQIILPTTNAESLISTDSSPASISRSPYDAKSCNAANSAASYSSYECQSVSSTRKKPNVTNAGIVQSLVTDRALVFPVVGQREQLRSVPVNTPIQLIIPKKGFYVKLSDGSILDAIGSVFENHSQQLRNVYLNKNTNPDPFLAQEVINLDGRYSKAAPVTSSDVGSRDETKETTIDTLTIETRRTVKREGDIHFEETTTICFPRVLPSNVRIINAQILPVSQ</sequence>
<dbReference type="PROSITE" id="PS51192">
    <property type="entry name" value="HELICASE_ATP_BIND_1"/>
    <property type="match status" value="1"/>
</dbReference>
<evidence type="ECO:0000313" key="12">
    <source>
        <dbReference type="Proteomes" id="UP000008281"/>
    </source>
</evidence>
<dbReference type="eggNOG" id="KOG1016">
    <property type="taxonomic scope" value="Eukaryota"/>
</dbReference>
<feature type="compositionally biased region" description="Polar residues" evidence="9">
    <location>
        <begin position="404"/>
        <end position="416"/>
    </location>
</feature>
<dbReference type="InterPro" id="IPR027417">
    <property type="entry name" value="P-loop_NTPase"/>
</dbReference>
<dbReference type="GO" id="GO:0004386">
    <property type="term" value="F:helicase activity"/>
    <property type="evidence" value="ECO:0007669"/>
    <property type="project" value="UniProtKB-KW"/>
</dbReference>
<dbReference type="HOGENOM" id="CLU_310850_0_0_1"/>